<organism evidence="1 2">
    <name type="scientific">Sporolactobacillus putidus</name>
    <dbReference type="NCBI Taxonomy" id="492735"/>
    <lineage>
        <taxon>Bacteria</taxon>
        <taxon>Bacillati</taxon>
        <taxon>Bacillota</taxon>
        <taxon>Bacilli</taxon>
        <taxon>Bacillales</taxon>
        <taxon>Sporolactobacillaceae</taxon>
        <taxon>Sporolactobacillus</taxon>
    </lineage>
</organism>
<name>A0A917W1F6_9BACL</name>
<gene>
    <name evidence="1" type="ORF">GCM10007968_13470</name>
</gene>
<dbReference type="AlphaFoldDB" id="A0A917W1F6"/>
<dbReference type="RefSeq" id="WP_188802318.1">
    <property type="nucleotide sequence ID" value="NZ_BMOK01000004.1"/>
</dbReference>
<comment type="caution">
    <text evidence="1">The sequence shown here is derived from an EMBL/GenBank/DDBJ whole genome shotgun (WGS) entry which is preliminary data.</text>
</comment>
<dbReference type="EMBL" id="BMOK01000004">
    <property type="protein sequence ID" value="GGL50546.1"/>
    <property type="molecule type" value="Genomic_DNA"/>
</dbReference>
<reference evidence="1" key="1">
    <citation type="journal article" date="2014" name="Int. J. Syst. Evol. Microbiol.">
        <title>Complete genome sequence of Corynebacterium casei LMG S-19264T (=DSM 44701T), isolated from a smear-ripened cheese.</title>
        <authorList>
            <consortium name="US DOE Joint Genome Institute (JGI-PGF)"/>
            <person name="Walter F."/>
            <person name="Albersmeier A."/>
            <person name="Kalinowski J."/>
            <person name="Ruckert C."/>
        </authorList>
    </citation>
    <scope>NUCLEOTIDE SEQUENCE</scope>
    <source>
        <strain evidence="1">JCM 15325</strain>
    </source>
</reference>
<accession>A0A917W1F6</accession>
<dbReference type="InterPro" id="IPR039498">
    <property type="entry name" value="NTP_transf_5"/>
</dbReference>
<dbReference type="Pfam" id="PF14907">
    <property type="entry name" value="NTP_transf_5"/>
    <property type="match status" value="1"/>
</dbReference>
<evidence type="ECO:0000313" key="1">
    <source>
        <dbReference type="EMBL" id="GGL50546.1"/>
    </source>
</evidence>
<dbReference type="Proteomes" id="UP000654670">
    <property type="component" value="Unassembled WGS sequence"/>
</dbReference>
<sequence length="368" mass="44513">MLELLRALYDERKTLEKEPDFYRYVMEDRQFDRVCSQICFFLKRQKRLDQLPSFFQDALNERFMGNVSASLLLKAQLKQLLGRFESLGIDVIPLKGPLFAEKYYGDLAARDSGDIDILIRPEQMDEAIKIIETMGFVPGRKYEPYHFHRVFYKKMPGWSDELAIEVHWDLLRKETSSLNMAELWRDSVPFKPYRHVFELSDLHTFYLICLHGWNHHLNSWKYFIDIVQMIHVMKDRLDFIELMQFARKQKTWKRVAHTLMIVYHEFPSLDEVLPLPIRHNTTLWWRRRDLQCADQPKKTMPTIIRRLKQTKDYDNGLQKWTFLKREIMPDPVNFADTIGRKGMRLPRFFQYLLVYLKRLEGLFYWARR</sequence>
<evidence type="ECO:0000313" key="2">
    <source>
        <dbReference type="Proteomes" id="UP000654670"/>
    </source>
</evidence>
<proteinExistence type="predicted"/>
<protein>
    <submittedName>
        <fullName evidence="1">Uncharacterized protein</fullName>
    </submittedName>
</protein>
<reference evidence="1" key="2">
    <citation type="submission" date="2020-09" db="EMBL/GenBank/DDBJ databases">
        <authorList>
            <person name="Sun Q."/>
            <person name="Ohkuma M."/>
        </authorList>
    </citation>
    <scope>NUCLEOTIDE SEQUENCE</scope>
    <source>
        <strain evidence="1">JCM 15325</strain>
    </source>
</reference>
<keyword evidence="2" id="KW-1185">Reference proteome</keyword>